<sequence>MRQFYDRFMKMYADVNLRLLIYDTRETRYYSFRMVIIPFMLFCHGTVMRILHTSDWHLGQNFYSKSRAAEHQAFLDWLLETAVEQQVDAIIVAGDIFDTGSPPSYARELYNRFVVNLQQTGCHLVVLAGNHDSVATLNESREILAFLNTTVVASAGHAPQLLHRRDGQPGAVLCPVPFLRPRDIVSSQAGLSGQEKQQHLLGAITDYYQQQYEAACALRGDLALPIIATGHLATVGASKSDAVRDIYIGTLDAFPAQNFPPADYIALGHIHRAQKIGGTEHIRYCGSPIALSFDECGKSKYVHRVDFQDGALAGVEELIVPVTQPLAILKGDFAAITEQLEQWRDSPPAPPVWLDIEITTDEYLHDMQRKIQTLTETLPVEVLLVRRSREQRERMLCNERRETLSELSVDEVFTRRLALEELEPPQCERLTALFHRTLQTLSGEHEA</sequence>
<keyword evidence="4 7" id="KW-0540">Nuclease</keyword>
<dbReference type="InterPro" id="IPR004843">
    <property type="entry name" value="Calcineurin-like_PHP"/>
</dbReference>
<dbReference type="InterPro" id="IPR026843">
    <property type="entry name" value="SbcD_C"/>
</dbReference>
<dbReference type="PANTHER" id="PTHR30337:SF0">
    <property type="entry name" value="NUCLEASE SBCCD SUBUNIT D"/>
    <property type="match status" value="1"/>
</dbReference>
<keyword evidence="7" id="KW-0233">DNA recombination</keyword>
<keyword evidence="5 7" id="KW-0378">Hydrolase</keyword>
<dbReference type="NCBIfam" id="TIGR00619">
    <property type="entry name" value="sbcd"/>
    <property type="match status" value="1"/>
</dbReference>
<evidence type="ECO:0000256" key="1">
    <source>
        <dbReference type="ARBA" id="ARBA00010555"/>
    </source>
</evidence>
<dbReference type="GO" id="GO:0008408">
    <property type="term" value="F:3'-5' exonuclease activity"/>
    <property type="evidence" value="ECO:0007669"/>
    <property type="project" value="InterPro"/>
</dbReference>
<evidence type="ECO:0000256" key="7">
    <source>
        <dbReference type="RuleBase" id="RU363069"/>
    </source>
</evidence>
<dbReference type="InterPro" id="IPR029052">
    <property type="entry name" value="Metallo-depent_PP-like"/>
</dbReference>
<gene>
    <name evidence="7 11" type="primary">sbcD</name>
    <name evidence="11" type="ORF">CALFYP1_00146</name>
</gene>
<evidence type="ECO:0000256" key="8">
    <source>
        <dbReference type="SAM" id="Phobius"/>
    </source>
</evidence>
<dbReference type="EMBL" id="CACRTI010000001">
    <property type="protein sequence ID" value="VYS81900.1"/>
    <property type="molecule type" value="Genomic_DNA"/>
</dbReference>
<dbReference type="Pfam" id="PF12320">
    <property type="entry name" value="SbcD_C"/>
    <property type="match status" value="1"/>
</dbReference>
<keyword evidence="8" id="KW-0472">Membrane</keyword>
<evidence type="ECO:0000256" key="4">
    <source>
        <dbReference type="ARBA" id="ARBA00022722"/>
    </source>
</evidence>
<evidence type="ECO:0000256" key="6">
    <source>
        <dbReference type="ARBA" id="ARBA00022839"/>
    </source>
</evidence>
<keyword evidence="8" id="KW-0812">Transmembrane</keyword>
<reference evidence="11" key="1">
    <citation type="submission" date="2019-11" db="EMBL/GenBank/DDBJ databases">
        <authorList>
            <person name="Feng L."/>
        </authorList>
    </citation>
    <scope>NUCLEOTIDE SEQUENCE</scope>
    <source>
        <strain evidence="11">CAmalonaticusLFYP1</strain>
    </source>
</reference>
<evidence type="ECO:0000259" key="9">
    <source>
        <dbReference type="Pfam" id="PF00149"/>
    </source>
</evidence>
<feature type="domain" description="Nuclease SbcCD subunit D C-terminal" evidence="10">
    <location>
        <begin position="323"/>
        <end position="420"/>
    </location>
</feature>
<dbReference type="GO" id="GO:0006260">
    <property type="term" value="P:DNA replication"/>
    <property type="evidence" value="ECO:0007669"/>
    <property type="project" value="UniProtKB-KW"/>
</dbReference>
<protein>
    <recommendedName>
        <fullName evidence="3 7">Nuclease SbcCD subunit D</fullName>
    </recommendedName>
</protein>
<name>A0A6N2RQU0_CITAM</name>
<comment type="subunit">
    <text evidence="2 7">Heterodimer of SbcC and SbcD.</text>
</comment>
<dbReference type="AlphaFoldDB" id="A0A6N2RQU0"/>
<accession>A0A6N2RQU0</accession>
<evidence type="ECO:0000256" key="3">
    <source>
        <dbReference type="ARBA" id="ARBA00013365"/>
    </source>
</evidence>
<organism evidence="11">
    <name type="scientific">Citrobacter amalonaticus</name>
    <dbReference type="NCBI Taxonomy" id="35703"/>
    <lineage>
        <taxon>Bacteria</taxon>
        <taxon>Pseudomonadati</taxon>
        <taxon>Pseudomonadota</taxon>
        <taxon>Gammaproteobacteria</taxon>
        <taxon>Enterobacterales</taxon>
        <taxon>Enterobacteriaceae</taxon>
        <taxon>Citrobacter</taxon>
    </lineage>
</organism>
<evidence type="ECO:0000256" key="2">
    <source>
        <dbReference type="ARBA" id="ARBA00011322"/>
    </source>
</evidence>
<dbReference type="Gene3D" id="3.30.160.720">
    <property type="match status" value="1"/>
</dbReference>
<dbReference type="Gene3D" id="3.60.21.10">
    <property type="match status" value="1"/>
</dbReference>
<dbReference type="Pfam" id="PF00149">
    <property type="entry name" value="Metallophos"/>
    <property type="match status" value="1"/>
</dbReference>
<dbReference type="PANTHER" id="PTHR30337">
    <property type="entry name" value="COMPONENT OF ATP-DEPENDENT DSDNA EXONUCLEASE"/>
    <property type="match status" value="1"/>
</dbReference>
<feature type="transmembrane region" description="Helical" evidence="8">
    <location>
        <begin position="30"/>
        <end position="51"/>
    </location>
</feature>
<dbReference type="GO" id="GO:0006310">
    <property type="term" value="P:DNA recombination"/>
    <property type="evidence" value="ECO:0007669"/>
    <property type="project" value="UniProtKB-KW"/>
</dbReference>
<comment type="similarity">
    <text evidence="1 7">Belongs to the SbcD family.</text>
</comment>
<evidence type="ECO:0000313" key="11">
    <source>
        <dbReference type="EMBL" id="VYS81900.1"/>
    </source>
</evidence>
<comment type="function">
    <text evidence="7">SbcCD cleaves DNA hairpin structures. These structures can inhibit DNA replication and are intermediates in certain DNA recombination reactions. The complex acts as a 3'-&gt;5' double strand exonuclease that can open hairpins. It also has a 5' single-strand endonuclease activity.</text>
</comment>
<dbReference type="GO" id="GO:0004519">
    <property type="term" value="F:endonuclease activity"/>
    <property type="evidence" value="ECO:0007669"/>
    <property type="project" value="UniProtKB-KW"/>
</dbReference>
<keyword evidence="7" id="KW-0255">Endonuclease</keyword>
<proteinExistence type="inferred from homology"/>
<evidence type="ECO:0000259" key="10">
    <source>
        <dbReference type="Pfam" id="PF12320"/>
    </source>
</evidence>
<keyword evidence="6 7" id="KW-0269">Exonuclease</keyword>
<dbReference type="SUPFAM" id="SSF56300">
    <property type="entry name" value="Metallo-dependent phosphatases"/>
    <property type="match status" value="1"/>
</dbReference>
<dbReference type="InterPro" id="IPR041796">
    <property type="entry name" value="Mre11_N"/>
</dbReference>
<keyword evidence="7" id="KW-0235">DNA replication</keyword>
<dbReference type="InterPro" id="IPR050535">
    <property type="entry name" value="DNA_Repair-Maintenance_Comp"/>
</dbReference>
<dbReference type="CDD" id="cd00840">
    <property type="entry name" value="MPP_Mre11_N"/>
    <property type="match status" value="1"/>
</dbReference>
<feature type="domain" description="Calcineurin-like phosphoesterase" evidence="9">
    <location>
        <begin position="48"/>
        <end position="272"/>
    </location>
</feature>
<evidence type="ECO:0000256" key="5">
    <source>
        <dbReference type="ARBA" id="ARBA00022801"/>
    </source>
</evidence>
<keyword evidence="8" id="KW-1133">Transmembrane helix</keyword>
<dbReference type="InterPro" id="IPR004593">
    <property type="entry name" value="SbcD"/>
</dbReference>
<dbReference type="NCBIfam" id="NF008206">
    <property type="entry name" value="PRK10966.1"/>
    <property type="match status" value="1"/>
</dbReference>